<evidence type="ECO:0000313" key="2">
    <source>
        <dbReference type="Proteomes" id="UP000076486"/>
    </source>
</evidence>
<name>A0A167ITQ7_9GAMM</name>
<dbReference type="PATRIC" id="fig|1365248.3.peg.4197"/>
<dbReference type="SUPFAM" id="SSF48452">
    <property type="entry name" value="TPR-like"/>
    <property type="match status" value="1"/>
</dbReference>
<proteinExistence type="predicted"/>
<organism evidence="1 2">
    <name type="scientific">Pseudoalteromonas luteoviolacea CPMOR-1</name>
    <dbReference type="NCBI Taxonomy" id="1365248"/>
    <lineage>
        <taxon>Bacteria</taxon>
        <taxon>Pseudomonadati</taxon>
        <taxon>Pseudomonadota</taxon>
        <taxon>Gammaproteobacteria</taxon>
        <taxon>Alteromonadales</taxon>
        <taxon>Pseudoalteromonadaceae</taxon>
        <taxon>Pseudoalteromonas</taxon>
    </lineage>
</organism>
<accession>A0A167ITQ7</accession>
<protein>
    <submittedName>
        <fullName evidence="1">Uncharacterized protein</fullName>
    </submittedName>
</protein>
<comment type="caution">
    <text evidence="1">The sequence shown here is derived from an EMBL/GenBank/DDBJ whole genome shotgun (WGS) entry which is preliminary data.</text>
</comment>
<dbReference type="AlphaFoldDB" id="A0A167ITQ7"/>
<reference evidence="1 2" key="1">
    <citation type="submission" date="2013-07" db="EMBL/GenBank/DDBJ databases">
        <title>Comparative Genomic and Metabolomic Analysis of Twelve Strains of Pseudoalteromonas luteoviolacea.</title>
        <authorList>
            <person name="Vynne N.G."/>
            <person name="Mansson M."/>
            <person name="Gram L."/>
        </authorList>
    </citation>
    <scope>NUCLEOTIDE SEQUENCE [LARGE SCALE GENOMIC DNA]</scope>
    <source>
        <strain evidence="1 2">CPMOR-1</strain>
    </source>
</reference>
<dbReference type="EMBL" id="AUYC01000048">
    <property type="protein sequence ID" value="KZN60052.1"/>
    <property type="molecule type" value="Genomic_DNA"/>
</dbReference>
<dbReference type="Proteomes" id="UP000076486">
    <property type="component" value="Unassembled WGS sequence"/>
</dbReference>
<gene>
    <name evidence="1" type="ORF">N473_25350</name>
</gene>
<sequence>MDVNVLNNIVYKSHFAFLTIVYAFLLNGCQSTPANKSAILLAQQGQFETAKQTIRSDYSATGKSKLLHYLELGMLNHLQGNYQLSNQLLDQAQQIIEEQYTISISESALALLSGPSYTTYAGKIYHRPLINFYKALNYNALANQAGTQRQALLDSALVEMRQLDTYLIGIKDKSGGYDNEQEPSGLDNLTRQINNLTRPLFAPNDLLKDIEYKDDAFAHYVSGILFERSGELDAARIQYQRALQAFENGFAKQYNINDSIITQVKNDLLRVMQTAGGYVNEVAKLKKALKTDSAKSSQPILNILQNIGIGPQRKQFNLLLNIDEEAKALVMTPILWGTRQEQQAQMRWFQMLYADTSLFDLIQNYASGDIGDVAMGALTKRIPLGPLWEDAVDLGLVSALEYGSRISVTYLEPVQKQINHSEVWIGDQKIATLNKIYSVSLLTLQDALNSANSEIQIALAREIVKAMTAQKAISATGLDTSFSGFAKLATSVVNAVTASADLRQWQSLPAQINYVQLPITKGKHVITLKTHLSSGQVIEQTETIQIVDDITLWHTRTFLNQVRAQTTDSTFFNGKLL</sequence>
<dbReference type="InterPro" id="IPR011990">
    <property type="entry name" value="TPR-like_helical_dom_sf"/>
</dbReference>
<evidence type="ECO:0000313" key="1">
    <source>
        <dbReference type="EMBL" id="KZN60052.1"/>
    </source>
</evidence>